<dbReference type="EMBL" id="CP073587">
    <property type="protein sequence ID" value="QUN06822.1"/>
    <property type="molecule type" value="Genomic_DNA"/>
</dbReference>
<dbReference type="PROSITE" id="PS50965">
    <property type="entry name" value="NERD"/>
    <property type="match status" value="1"/>
</dbReference>
<gene>
    <name evidence="3" type="ORF">KDN34_05055</name>
</gene>
<dbReference type="InterPro" id="IPR013498">
    <property type="entry name" value="Topo_IA_Znf"/>
</dbReference>
<keyword evidence="4" id="KW-1185">Reference proteome</keyword>
<proteinExistence type="predicted"/>
<evidence type="ECO:0000256" key="1">
    <source>
        <dbReference type="SAM" id="Phobius"/>
    </source>
</evidence>
<feature type="transmembrane region" description="Helical" evidence="1">
    <location>
        <begin position="13"/>
        <end position="31"/>
    </location>
</feature>
<dbReference type="SUPFAM" id="SSF57783">
    <property type="entry name" value="Zinc beta-ribbon"/>
    <property type="match status" value="1"/>
</dbReference>
<keyword evidence="1" id="KW-1133">Transmembrane helix</keyword>
<accession>A0ABX7YVS9</accession>
<feature type="domain" description="NERD" evidence="2">
    <location>
        <begin position="33"/>
        <end position="150"/>
    </location>
</feature>
<keyword evidence="1" id="KW-0472">Membrane</keyword>
<dbReference type="InterPro" id="IPR011528">
    <property type="entry name" value="NERD"/>
</dbReference>
<reference evidence="3 4" key="1">
    <citation type="submission" date="2021-04" db="EMBL/GenBank/DDBJ databases">
        <title>Novel species identification of genus Shewanella.</title>
        <authorList>
            <person name="Liu G."/>
        </authorList>
    </citation>
    <scope>NUCLEOTIDE SEQUENCE [LARGE SCALE GENOMIC DNA]</scope>
    <source>
        <strain evidence="3 4">FJAT-54481</strain>
    </source>
</reference>
<dbReference type="RefSeq" id="WP_212595831.1">
    <property type="nucleotide sequence ID" value="NZ_CP073587.1"/>
</dbReference>
<evidence type="ECO:0000313" key="4">
    <source>
        <dbReference type="Proteomes" id="UP000679575"/>
    </source>
</evidence>
<protein>
    <submittedName>
        <fullName evidence="3">NERD domain-containing protein</fullName>
    </submittedName>
</protein>
<evidence type="ECO:0000259" key="2">
    <source>
        <dbReference type="PROSITE" id="PS50965"/>
    </source>
</evidence>
<evidence type="ECO:0000313" key="3">
    <source>
        <dbReference type="EMBL" id="QUN06822.1"/>
    </source>
</evidence>
<sequence>MDYSVILKPFYDYLYIYLAILLIVTFLKTPWYKGKFGEFLVNTAAKIRLDKETYHLIKNVTLPTDGGTTQIDHVIVSIYGVFVIETKNMKGWIFGNKDQRTWTQKIFKVTHNFQNPLFQNYKHTKTLESLLGLNDQQIFSVITFMGDSTFKTEMPENVTSGGGYVRYIKSKTAPVLTEPQVKEIIAKIESGRLTPSFKTDRAHVAHLKQKIAERETQNLCPKCGGHMVMREVKKGDNAGKQFLGCSNYPRCRGIINIK</sequence>
<keyword evidence="1" id="KW-0812">Transmembrane</keyword>
<name>A0ABX7YVS9_9GAMM</name>
<dbReference type="Proteomes" id="UP000679575">
    <property type="component" value="Chromosome"/>
</dbReference>
<dbReference type="Pfam" id="PF01396">
    <property type="entry name" value="Zn_ribbon_Top1"/>
    <property type="match status" value="1"/>
</dbReference>
<dbReference type="Gene3D" id="3.30.65.10">
    <property type="entry name" value="Bacterial Topoisomerase I, domain 1"/>
    <property type="match status" value="1"/>
</dbReference>
<dbReference type="Pfam" id="PF08378">
    <property type="entry name" value="NERD"/>
    <property type="match status" value="1"/>
</dbReference>
<organism evidence="3 4">
    <name type="scientific">Shewanella yunxiaonensis</name>
    <dbReference type="NCBI Taxonomy" id="2829809"/>
    <lineage>
        <taxon>Bacteria</taxon>
        <taxon>Pseudomonadati</taxon>
        <taxon>Pseudomonadota</taxon>
        <taxon>Gammaproteobacteria</taxon>
        <taxon>Alteromonadales</taxon>
        <taxon>Shewanellaceae</taxon>
        <taxon>Shewanella</taxon>
    </lineage>
</organism>